<accession>A0A5J4SGP7</accession>
<feature type="domain" description="RagB/SusD" evidence="5">
    <location>
        <begin position="422"/>
        <end position="569"/>
    </location>
</feature>
<evidence type="ECO:0000256" key="2">
    <source>
        <dbReference type="ARBA" id="ARBA00022729"/>
    </source>
</evidence>
<comment type="caution">
    <text evidence="7">The sequence shown here is derived from an EMBL/GenBank/DDBJ whole genome shotgun (WGS) entry which is preliminary data.</text>
</comment>
<dbReference type="InterPro" id="IPR011990">
    <property type="entry name" value="TPR-like_helical_dom_sf"/>
</dbReference>
<dbReference type="GO" id="GO:0009279">
    <property type="term" value="C:cell outer membrane"/>
    <property type="evidence" value="ECO:0007669"/>
    <property type="project" value="UniProtKB-SubCell"/>
</dbReference>
<evidence type="ECO:0000259" key="5">
    <source>
        <dbReference type="Pfam" id="PF07980"/>
    </source>
</evidence>
<sequence length="601" mass="68908">MNKILKNMLVGLGLITLASCNDLEEYNPSTLSLQTLVSTPEGHTSIVNQAYRNLPSEIFGRDDGQQMFETGSDLWYMKGMAGAQTSSGWGRQMIVYLQLNEDQGTTKNIWQFNYESIRICNTAILHIDEANYSSIDVRNSREGEARFLRAFYYLILQEHFGGEKGIYLSTEEMNEPIFTSVRTPIEQVYELIFTDLNKAIELLPLKQSEHGRIEKKAAYGMLARSYLSYGSYYKYNKNDNTTANKYFEQTKETAEYIINNQTTLGCKLYDNFEDIFKNSDNCEEALYYMVNNETATLNGSRGSSIYTEFRWFDTDYSTLKGMQKSFEYGHDGNGRVRPTKYLLQLFGPYDGRYDASFNEVWRCNKAGDVLDGAYLTKWGIDLKYIDREVNIGDIVMQCTRQNVDPEEVKNRPYICAPINLMYDENGMIPNSEYRNCAPTLKKFLDPNRESSTTNQSTKDPIIIRLGEIYLIAAEACFHLGDENKALGYINILRDRAALSGHETENRVTSVDIANASCGGGYINFILDERARELCGERVRWNDLRRTRKLHERLGPETINPNIIHFENPKHYLRAIPIAIFLNSILNPNEFGQNDGWISSTI</sequence>
<keyword evidence="3" id="KW-0472">Membrane</keyword>
<evidence type="ECO:0000259" key="6">
    <source>
        <dbReference type="Pfam" id="PF14322"/>
    </source>
</evidence>
<organism evidence="7">
    <name type="scientific">termite gut metagenome</name>
    <dbReference type="NCBI Taxonomy" id="433724"/>
    <lineage>
        <taxon>unclassified sequences</taxon>
        <taxon>metagenomes</taxon>
        <taxon>organismal metagenomes</taxon>
    </lineage>
</organism>
<evidence type="ECO:0000256" key="4">
    <source>
        <dbReference type="ARBA" id="ARBA00023237"/>
    </source>
</evidence>
<dbReference type="Pfam" id="PF14322">
    <property type="entry name" value="SusD-like_3"/>
    <property type="match status" value="1"/>
</dbReference>
<dbReference type="InterPro" id="IPR033985">
    <property type="entry name" value="SusD-like_N"/>
</dbReference>
<comment type="subcellular location">
    <subcellularLocation>
        <location evidence="1">Cell outer membrane</location>
    </subcellularLocation>
</comment>
<keyword evidence="2" id="KW-0732">Signal</keyword>
<reference evidence="7" key="1">
    <citation type="submission" date="2019-03" db="EMBL/GenBank/DDBJ databases">
        <title>Single cell metagenomics reveals metabolic interactions within the superorganism composed of flagellate Streblomastix strix and complex community of Bacteroidetes bacteria on its surface.</title>
        <authorList>
            <person name="Treitli S.C."/>
            <person name="Kolisko M."/>
            <person name="Husnik F."/>
            <person name="Keeling P."/>
            <person name="Hampl V."/>
        </authorList>
    </citation>
    <scope>NUCLEOTIDE SEQUENCE</scope>
    <source>
        <strain evidence="7">STM</strain>
    </source>
</reference>
<feature type="domain" description="SusD-like N-terminal" evidence="6">
    <location>
        <begin position="92"/>
        <end position="227"/>
    </location>
</feature>
<proteinExistence type="predicted"/>
<protein>
    <submittedName>
        <fullName evidence="7">RagB/SusD family nutrient uptake outer membrane protein</fullName>
    </submittedName>
</protein>
<dbReference type="PROSITE" id="PS51257">
    <property type="entry name" value="PROKAR_LIPOPROTEIN"/>
    <property type="match status" value="1"/>
</dbReference>
<dbReference type="SUPFAM" id="SSF48452">
    <property type="entry name" value="TPR-like"/>
    <property type="match status" value="1"/>
</dbReference>
<dbReference type="Pfam" id="PF07980">
    <property type="entry name" value="SusD_RagB"/>
    <property type="match status" value="1"/>
</dbReference>
<gene>
    <name evidence="7" type="ORF">EZS27_007928</name>
</gene>
<evidence type="ECO:0000313" key="7">
    <source>
        <dbReference type="EMBL" id="KAA6344443.1"/>
    </source>
</evidence>
<evidence type="ECO:0000256" key="3">
    <source>
        <dbReference type="ARBA" id="ARBA00023136"/>
    </source>
</evidence>
<dbReference type="InterPro" id="IPR012944">
    <property type="entry name" value="SusD_RagB_dom"/>
</dbReference>
<name>A0A5J4SGP7_9ZZZZ</name>
<keyword evidence="4" id="KW-0998">Cell outer membrane</keyword>
<dbReference type="Gene3D" id="1.25.40.390">
    <property type="match status" value="1"/>
</dbReference>
<evidence type="ECO:0000256" key="1">
    <source>
        <dbReference type="ARBA" id="ARBA00004442"/>
    </source>
</evidence>
<dbReference type="AlphaFoldDB" id="A0A5J4SGP7"/>
<dbReference type="EMBL" id="SNRY01000217">
    <property type="protein sequence ID" value="KAA6344443.1"/>
    <property type="molecule type" value="Genomic_DNA"/>
</dbReference>